<evidence type="ECO:0000313" key="2">
    <source>
        <dbReference type="EMBL" id="KAG8186824.1"/>
    </source>
</evidence>
<gene>
    <name evidence="2" type="ORF">JTE90_020502</name>
</gene>
<accession>A0AAV6URJ9</accession>
<comment type="caution">
    <text evidence="2">The sequence shown here is derived from an EMBL/GenBank/DDBJ whole genome shotgun (WGS) entry which is preliminary data.</text>
</comment>
<sequence length="124" mass="13243">MYTHTGPIYWGQQGPTPGVPPAPAKTGLLGSAGANPWHFRLLRPGPVYWGQQGPTPGTSSSSGQDWSTGVIRHQQLALPPAPARTGLLGSAEAIFFICVFYLSVHRMAKAMTETRKVSSVISSR</sequence>
<dbReference type="EMBL" id="JAFNEN010000288">
    <property type="protein sequence ID" value="KAG8186824.1"/>
    <property type="molecule type" value="Genomic_DNA"/>
</dbReference>
<keyword evidence="1" id="KW-0812">Transmembrane</keyword>
<reference evidence="2 3" key="1">
    <citation type="journal article" date="2022" name="Nat. Ecol. Evol.">
        <title>A masculinizing supergene underlies an exaggerated male reproductive morph in a spider.</title>
        <authorList>
            <person name="Hendrickx F."/>
            <person name="De Corte Z."/>
            <person name="Sonet G."/>
            <person name="Van Belleghem S.M."/>
            <person name="Kostlbacher S."/>
            <person name="Vangestel C."/>
        </authorList>
    </citation>
    <scope>NUCLEOTIDE SEQUENCE [LARGE SCALE GENOMIC DNA]</scope>
    <source>
        <strain evidence="2">W744_W776</strain>
    </source>
</reference>
<keyword evidence="1" id="KW-1133">Transmembrane helix</keyword>
<keyword evidence="1" id="KW-0472">Membrane</keyword>
<organism evidence="2 3">
    <name type="scientific">Oedothorax gibbosus</name>
    <dbReference type="NCBI Taxonomy" id="931172"/>
    <lineage>
        <taxon>Eukaryota</taxon>
        <taxon>Metazoa</taxon>
        <taxon>Ecdysozoa</taxon>
        <taxon>Arthropoda</taxon>
        <taxon>Chelicerata</taxon>
        <taxon>Arachnida</taxon>
        <taxon>Araneae</taxon>
        <taxon>Araneomorphae</taxon>
        <taxon>Entelegynae</taxon>
        <taxon>Araneoidea</taxon>
        <taxon>Linyphiidae</taxon>
        <taxon>Erigoninae</taxon>
        <taxon>Oedothorax</taxon>
    </lineage>
</organism>
<protein>
    <submittedName>
        <fullName evidence="2">Uncharacterized protein</fullName>
    </submittedName>
</protein>
<evidence type="ECO:0000256" key="1">
    <source>
        <dbReference type="SAM" id="Phobius"/>
    </source>
</evidence>
<dbReference type="Proteomes" id="UP000827092">
    <property type="component" value="Unassembled WGS sequence"/>
</dbReference>
<evidence type="ECO:0000313" key="3">
    <source>
        <dbReference type="Proteomes" id="UP000827092"/>
    </source>
</evidence>
<feature type="transmembrane region" description="Helical" evidence="1">
    <location>
        <begin position="86"/>
        <end position="104"/>
    </location>
</feature>
<proteinExistence type="predicted"/>
<dbReference type="AlphaFoldDB" id="A0AAV6URJ9"/>
<keyword evidence="3" id="KW-1185">Reference proteome</keyword>
<name>A0AAV6URJ9_9ARAC</name>